<proteinExistence type="predicted"/>
<keyword evidence="1" id="KW-0472">Membrane</keyword>
<keyword evidence="1" id="KW-0812">Transmembrane</keyword>
<dbReference type="AlphaFoldDB" id="A0AAV6YBU9"/>
<reference evidence="2" key="1">
    <citation type="submission" date="2019-10" db="EMBL/GenBank/DDBJ databases">
        <authorList>
            <person name="Zhang R."/>
            <person name="Pan Y."/>
            <person name="Wang J."/>
            <person name="Ma R."/>
            <person name="Yu S."/>
        </authorList>
    </citation>
    <scope>NUCLEOTIDE SEQUENCE</scope>
    <source>
        <strain evidence="2">LA-IB0</strain>
        <tissue evidence="2">Leaf</tissue>
    </source>
</reference>
<evidence type="ECO:0000313" key="3">
    <source>
        <dbReference type="Proteomes" id="UP000826271"/>
    </source>
</evidence>
<keyword evidence="3" id="KW-1185">Reference proteome</keyword>
<keyword evidence="1" id="KW-1133">Transmembrane helix</keyword>
<feature type="transmembrane region" description="Helical" evidence="1">
    <location>
        <begin position="12"/>
        <end position="34"/>
    </location>
</feature>
<protein>
    <recommendedName>
        <fullName evidence="4">ATPase subunit 8</fullName>
    </recommendedName>
</protein>
<dbReference type="EMBL" id="WHWC01000001">
    <property type="protein sequence ID" value="KAG8391205.1"/>
    <property type="molecule type" value="Genomic_DNA"/>
</dbReference>
<evidence type="ECO:0000313" key="2">
    <source>
        <dbReference type="EMBL" id="KAG8391205.1"/>
    </source>
</evidence>
<dbReference type="Proteomes" id="UP000826271">
    <property type="component" value="Unassembled WGS sequence"/>
</dbReference>
<organism evidence="2 3">
    <name type="scientific">Buddleja alternifolia</name>
    <dbReference type="NCBI Taxonomy" id="168488"/>
    <lineage>
        <taxon>Eukaryota</taxon>
        <taxon>Viridiplantae</taxon>
        <taxon>Streptophyta</taxon>
        <taxon>Embryophyta</taxon>
        <taxon>Tracheophyta</taxon>
        <taxon>Spermatophyta</taxon>
        <taxon>Magnoliopsida</taxon>
        <taxon>eudicotyledons</taxon>
        <taxon>Gunneridae</taxon>
        <taxon>Pentapetalae</taxon>
        <taxon>asterids</taxon>
        <taxon>lamiids</taxon>
        <taxon>Lamiales</taxon>
        <taxon>Scrophulariaceae</taxon>
        <taxon>Buddlejeae</taxon>
        <taxon>Buddleja</taxon>
    </lineage>
</organism>
<gene>
    <name evidence="2" type="ORF">BUALT_Bualt01G0163600</name>
</gene>
<evidence type="ECO:0008006" key="4">
    <source>
        <dbReference type="Google" id="ProtNLM"/>
    </source>
</evidence>
<sequence>MADLIHTPFRSPWTVMALLAITLLLCLTFFTNLFHHSSCEVNYLKPKNIDLLLYLDI</sequence>
<accession>A0AAV6YBU9</accession>
<comment type="caution">
    <text evidence="2">The sequence shown here is derived from an EMBL/GenBank/DDBJ whole genome shotgun (WGS) entry which is preliminary data.</text>
</comment>
<name>A0AAV6YBU9_9LAMI</name>
<evidence type="ECO:0000256" key="1">
    <source>
        <dbReference type="SAM" id="Phobius"/>
    </source>
</evidence>